<evidence type="ECO:0000256" key="1">
    <source>
        <dbReference type="SAM" id="Phobius"/>
    </source>
</evidence>
<keyword evidence="1" id="KW-0472">Membrane</keyword>
<keyword evidence="1" id="KW-1133">Transmembrane helix</keyword>
<feature type="transmembrane region" description="Helical" evidence="1">
    <location>
        <begin position="59"/>
        <end position="79"/>
    </location>
</feature>
<feature type="transmembrane region" description="Helical" evidence="1">
    <location>
        <begin position="34"/>
        <end position="53"/>
    </location>
</feature>
<keyword evidence="1" id="KW-0812">Transmembrane</keyword>
<dbReference type="RefSeq" id="WP_192278054.1">
    <property type="nucleotide sequence ID" value="NZ_JACZDF010000002.1"/>
</dbReference>
<dbReference type="Proteomes" id="UP000642107">
    <property type="component" value="Unassembled WGS sequence"/>
</dbReference>
<proteinExistence type="predicted"/>
<comment type="caution">
    <text evidence="2">The sequence shown here is derived from an EMBL/GenBank/DDBJ whole genome shotgun (WGS) entry which is preliminary data.</text>
</comment>
<sequence>MADHPRHSAAVDLALLEGAVHVWYRERSVLRFRARALLVVGAVVALLVVGLAVESLRVPAVLVVVLLAPAALAAGAVIARAGDMWGLDEGFALAVRADGLVLPRFGFVPWEQVTGVRVVDAEASGVVPRFQMWLGVRSARILHVYVDDVAALASRAPARWARQVATDPAARRRGWAFAPEAQVEDGAYAEVLSAVREHAPHLVG</sequence>
<gene>
    <name evidence="2" type="ORF">IGS67_03745</name>
</gene>
<name>A0ABR9DNP4_9MICO</name>
<evidence type="ECO:0008006" key="4">
    <source>
        <dbReference type="Google" id="ProtNLM"/>
    </source>
</evidence>
<reference evidence="2 3" key="1">
    <citation type="submission" date="2020-09" db="EMBL/GenBank/DDBJ databases">
        <title>Flavimobilis rhizosphaerae sp. nov., isolated from rhizosphere soil of Spartina alterniflora.</title>
        <authorList>
            <person name="Hanqin C."/>
        </authorList>
    </citation>
    <scope>NUCLEOTIDE SEQUENCE [LARGE SCALE GENOMIC DNA]</scope>
    <source>
        <strain evidence="2 3">GY 10621</strain>
    </source>
</reference>
<organism evidence="2 3">
    <name type="scientific">Flavimobilis rhizosphaerae</name>
    <dbReference type="NCBI Taxonomy" id="2775421"/>
    <lineage>
        <taxon>Bacteria</taxon>
        <taxon>Bacillati</taxon>
        <taxon>Actinomycetota</taxon>
        <taxon>Actinomycetes</taxon>
        <taxon>Micrococcales</taxon>
        <taxon>Jonesiaceae</taxon>
        <taxon>Flavimobilis</taxon>
    </lineage>
</organism>
<keyword evidence="3" id="KW-1185">Reference proteome</keyword>
<protein>
    <recommendedName>
        <fullName evidence="4">PH domain-containing protein</fullName>
    </recommendedName>
</protein>
<accession>A0ABR9DNP4</accession>
<evidence type="ECO:0000313" key="2">
    <source>
        <dbReference type="EMBL" id="MBD9698608.1"/>
    </source>
</evidence>
<evidence type="ECO:0000313" key="3">
    <source>
        <dbReference type="Proteomes" id="UP000642107"/>
    </source>
</evidence>
<dbReference type="EMBL" id="JACZDF010000002">
    <property type="protein sequence ID" value="MBD9698608.1"/>
    <property type="molecule type" value="Genomic_DNA"/>
</dbReference>